<accession>A0A2U1NKX1</accession>
<sequence length="268" mass="30571">MDEQMVRLWLKEHQDTAEKVVQQQTAAFTLQFDTLRAELQAIRGPLPNQNGGDGDHGMLLPRAMRLDVPKFNGADPDGDAAEWHRWMTRNKLITTWDSFLESVKNRFEPFKYEDPQGALSKLLQTATVTEYQSEFEKLMNRVMNISDNLLISFYISGLKLTLQLELLVTKPTSLGEAFYLARVAEARLEAQSTPLRPTPPKPIVNPHPLETHEVLTKTIQYAPAKGDMGRLLLRNSVESSMAVEKKEKFRIFQRGIKHVRGGNRSRDL</sequence>
<proteinExistence type="predicted"/>
<gene>
    <name evidence="2" type="ORF">CTI12_AA254880</name>
</gene>
<organism evidence="2 3">
    <name type="scientific">Artemisia annua</name>
    <name type="common">Sweet wormwood</name>
    <dbReference type="NCBI Taxonomy" id="35608"/>
    <lineage>
        <taxon>Eukaryota</taxon>
        <taxon>Viridiplantae</taxon>
        <taxon>Streptophyta</taxon>
        <taxon>Embryophyta</taxon>
        <taxon>Tracheophyta</taxon>
        <taxon>Spermatophyta</taxon>
        <taxon>Magnoliopsida</taxon>
        <taxon>eudicotyledons</taxon>
        <taxon>Gunneridae</taxon>
        <taxon>Pentapetalae</taxon>
        <taxon>asterids</taxon>
        <taxon>campanulids</taxon>
        <taxon>Asterales</taxon>
        <taxon>Asteraceae</taxon>
        <taxon>Asteroideae</taxon>
        <taxon>Anthemideae</taxon>
        <taxon>Artemisiinae</taxon>
        <taxon>Artemisia</taxon>
    </lineage>
</organism>
<dbReference type="Proteomes" id="UP000245207">
    <property type="component" value="Unassembled WGS sequence"/>
</dbReference>
<feature type="domain" description="Retrotransposon gag" evidence="1">
    <location>
        <begin position="77"/>
        <end position="159"/>
    </location>
</feature>
<reference evidence="2 3" key="1">
    <citation type="journal article" date="2018" name="Mol. Plant">
        <title>The genome of Artemisia annua provides insight into the evolution of Asteraceae family and artemisinin biosynthesis.</title>
        <authorList>
            <person name="Shen Q."/>
            <person name="Zhang L."/>
            <person name="Liao Z."/>
            <person name="Wang S."/>
            <person name="Yan T."/>
            <person name="Shi P."/>
            <person name="Liu M."/>
            <person name="Fu X."/>
            <person name="Pan Q."/>
            <person name="Wang Y."/>
            <person name="Lv Z."/>
            <person name="Lu X."/>
            <person name="Zhang F."/>
            <person name="Jiang W."/>
            <person name="Ma Y."/>
            <person name="Chen M."/>
            <person name="Hao X."/>
            <person name="Li L."/>
            <person name="Tang Y."/>
            <person name="Lv G."/>
            <person name="Zhou Y."/>
            <person name="Sun X."/>
            <person name="Brodelius P.E."/>
            <person name="Rose J.K.C."/>
            <person name="Tang K."/>
        </authorList>
    </citation>
    <scope>NUCLEOTIDE SEQUENCE [LARGE SCALE GENOMIC DNA]</scope>
    <source>
        <strain evidence="3">cv. Huhao1</strain>
        <tissue evidence="2">Leaf</tissue>
    </source>
</reference>
<dbReference type="STRING" id="35608.A0A2U1NKX1"/>
<evidence type="ECO:0000313" key="2">
    <source>
        <dbReference type="EMBL" id="PWA74167.1"/>
    </source>
</evidence>
<dbReference type="EMBL" id="PKPP01002610">
    <property type="protein sequence ID" value="PWA74167.1"/>
    <property type="molecule type" value="Genomic_DNA"/>
</dbReference>
<dbReference type="OrthoDB" id="1933597at2759"/>
<comment type="caution">
    <text evidence="2">The sequence shown here is derived from an EMBL/GenBank/DDBJ whole genome shotgun (WGS) entry which is preliminary data.</text>
</comment>
<dbReference type="AlphaFoldDB" id="A0A2U1NKX1"/>
<dbReference type="InterPro" id="IPR005162">
    <property type="entry name" value="Retrotrans_gag_dom"/>
</dbReference>
<protein>
    <recommendedName>
        <fullName evidence="1">Retrotransposon gag domain-containing protein</fullName>
    </recommendedName>
</protein>
<evidence type="ECO:0000313" key="3">
    <source>
        <dbReference type="Proteomes" id="UP000245207"/>
    </source>
</evidence>
<dbReference type="Pfam" id="PF03732">
    <property type="entry name" value="Retrotrans_gag"/>
    <property type="match status" value="1"/>
</dbReference>
<keyword evidence="3" id="KW-1185">Reference proteome</keyword>
<evidence type="ECO:0000259" key="1">
    <source>
        <dbReference type="Pfam" id="PF03732"/>
    </source>
</evidence>
<name>A0A2U1NKX1_ARTAN</name>